<dbReference type="Proteomes" id="UP000077752">
    <property type="component" value="Unassembled WGS sequence"/>
</dbReference>
<dbReference type="Gene3D" id="3.40.50.1820">
    <property type="entry name" value="alpha/beta hydrolase"/>
    <property type="match status" value="1"/>
</dbReference>
<evidence type="ECO:0000259" key="1">
    <source>
        <dbReference type="Pfam" id="PF12146"/>
    </source>
</evidence>
<dbReference type="EMBL" id="LUCV01000003">
    <property type="protein sequence ID" value="OAI94992.1"/>
    <property type="molecule type" value="Genomic_DNA"/>
</dbReference>
<dbReference type="Pfam" id="PF12146">
    <property type="entry name" value="Hydrolase_4"/>
    <property type="match status" value="1"/>
</dbReference>
<dbReference type="SUPFAM" id="SSF53474">
    <property type="entry name" value="alpha/beta-Hydrolases"/>
    <property type="match status" value="1"/>
</dbReference>
<accession>A0A177SVE9</accession>
<dbReference type="AlphaFoldDB" id="A0A177SVE9"/>
<dbReference type="InterPro" id="IPR022742">
    <property type="entry name" value="Hydrolase_4"/>
</dbReference>
<dbReference type="PRINTS" id="PR00111">
    <property type="entry name" value="ABHYDROLASE"/>
</dbReference>
<feature type="domain" description="Serine aminopeptidase S33" evidence="1">
    <location>
        <begin position="65"/>
        <end position="294"/>
    </location>
</feature>
<name>A0A177SVE9_PSEPU</name>
<comment type="caution">
    <text evidence="2">The sequence shown here is derived from an EMBL/GenBank/DDBJ whole genome shotgun (WGS) entry which is preliminary data.</text>
</comment>
<reference evidence="2 3" key="1">
    <citation type="submission" date="2016-03" db="EMBL/GenBank/DDBJ databases">
        <title>Draft Genome Assembly of Pseudomonas putida strain CBF10-2.</title>
        <authorList>
            <person name="Iyer R.S."/>
            <person name="Damania A."/>
        </authorList>
    </citation>
    <scope>NUCLEOTIDE SEQUENCE [LARGE SCALE GENOMIC DNA]</scope>
    <source>
        <strain evidence="2 3">CBF10-2</strain>
    </source>
</reference>
<dbReference type="InterPro" id="IPR000073">
    <property type="entry name" value="AB_hydrolase_1"/>
</dbReference>
<gene>
    <name evidence="2" type="ORF">AYO28_05645</name>
</gene>
<dbReference type="RefSeq" id="WP_064301129.1">
    <property type="nucleotide sequence ID" value="NZ_LUCV01000003.1"/>
</dbReference>
<keyword evidence="2" id="KW-0378">Hydrolase</keyword>
<sequence>MSALFQADPLRTSLPPLAVRQPLSVEGQAYQRFYGLDRVPCAASWLGRFSCAGFEVVSQVWLPAEPVATLVLLHGFYDHMGLYRHVIDWALQQGFAVISCDLPGHGLSSGERASIDDFAVYQQVLDEVFRQAAGLQLPQPWHLCGQSTGGAIAVDHLLHRGEGSPVSGEVILLSPLVRPRAWGWSKLSYFMLKPFVNGIARRFSENSNDPTFLPFLLADPLQPRRLPTAWVGALVQWIRRIETAPGSPRQPLIVQGEADMTVDWRYNLEVLKAKFDAPKILLLPEARHHLANELPDIRRRYFAFIEQRLG</sequence>
<dbReference type="GO" id="GO:0016787">
    <property type="term" value="F:hydrolase activity"/>
    <property type="evidence" value="ECO:0007669"/>
    <property type="project" value="UniProtKB-KW"/>
</dbReference>
<proteinExistence type="predicted"/>
<dbReference type="InterPro" id="IPR029058">
    <property type="entry name" value="AB_hydrolase_fold"/>
</dbReference>
<dbReference type="PANTHER" id="PTHR11614">
    <property type="entry name" value="PHOSPHOLIPASE-RELATED"/>
    <property type="match status" value="1"/>
</dbReference>
<dbReference type="InterPro" id="IPR051044">
    <property type="entry name" value="MAG_DAG_Lipase"/>
</dbReference>
<protein>
    <submittedName>
        <fullName evidence="2">Alpha/beta hydrolase</fullName>
    </submittedName>
</protein>
<evidence type="ECO:0000313" key="2">
    <source>
        <dbReference type="EMBL" id="OAI94992.1"/>
    </source>
</evidence>
<organism evidence="2 3">
    <name type="scientific">Pseudomonas putida</name>
    <name type="common">Arthrobacter siderocapsulatus</name>
    <dbReference type="NCBI Taxonomy" id="303"/>
    <lineage>
        <taxon>Bacteria</taxon>
        <taxon>Pseudomonadati</taxon>
        <taxon>Pseudomonadota</taxon>
        <taxon>Gammaproteobacteria</taxon>
        <taxon>Pseudomonadales</taxon>
        <taxon>Pseudomonadaceae</taxon>
        <taxon>Pseudomonas</taxon>
    </lineage>
</organism>
<evidence type="ECO:0000313" key="3">
    <source>
        <dbReference type="Proteomes" id="UP000077752"/>
    </source>
</evidence>